<dbReference type="STRING" id="4155.A0A022RNZ4"/>
<protein>
    <recommendedName>
        <fullName evidence="3">PGG domain-containing protein</fullName>
    </recommendedName>
</protein>
<evidence type="ECO:0008006" key="3">
    <source>
        <dbReference type="Google" id="ProtNLM"/>
    </source>
</evidence>
<evidence type="ECO:0000313" key="1">
    <source>
        <dbReference type="EMBL" id="EYU41716.1"/>
    </source>
</evidence>
<accession>A0A022RNZ4</accession>
<evidence type="ECO:0000313" key="2">
    <source>
        <dbReference type="Proteomes" id="UP000030748"/>
    </source>
</evidence>
<organism evidence="1 2">
    <name type="scientific">Erythranthe guttata</name>
    <name type="common">Yellow monkey flower</name>
    <name type="synonym">Mimulus guttatus</name>
    <dbReference type="NCBI Taxonomy" id="4155"/>
    <lineage>
        <taxon>Eukaryota</taxon>
        <taxon>Viridiplantae</taxon>
        <taxon>Streptophyta</taxon>
        <taxon>Embryophyta</taxon>
        <taxon>Tracheophyta</taxon>
        <taxon>Spermatophyta</taxon>
        <taxon>Magnoliopsida</taxon>
        <taxon>eudicotyledons</taxon>
        <taxon>Gunneridae</taxon>
        <taxon>Pentapetalae</taxon>
        <taxon>asterids</taxon>
        <taxon>lamiids</taxon>
        <taxon>Lamiales</taxon>
        <taxon>Phrymaceae</taxon>
        <taxon>Erythranthe</taxon>
    </lineage>
</organism>
<sequence>MGQGLSCSEYEVSELFTNAVQNGELDAVVAMADKYPNLLSLKTPHGGLSALHLAAANGRIE</sequence>
<gene>
    <name evidence="1" type="ORF">MIMGU_mgv1a0144172mg</name>
</gene>
<dbReference type="EMBL" id="KI630319">
    <property type="protein sequence ID" value="EYU41716.1"/>
    <property type="molecule type" value="Genomic_DNA"/>
</dbReference>
<name>A0A022RNZ4_ERYGU</name>
<keyword evidence="2" id="KW-1185">Reference proteome</keyword>
<dbReference type="AlphaFoldDB" id="A0A022RNZ4"/>
<feature type="non-terminal residue" evidence="1">
    <location>
        <position position="61"/>
    </location>
</feature>
<dbReference type="Proteomes" id="UP000030748">
    <property type="component" value="Unassembled WGS sequence"/>
</dbReference>
<reference evidence="1 2" key="1">
    <citation type="journal article" date="2013" name="Proc. Natl. Acad. Sci. U.S.A.">
        <title>Fine-scale variation in meiotic recombination in Mimulus inferred from population shotgun sequencing.</title>
        <authorList>
            <person name="Hellsten U."/>
            <person name="Wright K.M."/>
            <person name="Jenkins J."/>
            <person name="Shu S."/>
            <person name="Yuan Y."/>
            <person name="Wessler S.R."/>
            <person name="Schmutz J."/>
            <person name="Willis J.H."/>
            <person name="Rokhsar D.S."/>
        </authorList>
    </citation>
    <scope>NUCLEOTIDE SEQUENCE [LARGE SCALE GENOMIC DNA]</scope>
    <source>
        <strain evidence="2">cv. DUN x IM62</strain>
    </source>
</reference>
<proteinExistence type="predicted"/>